<sequence length="116" mass="13446">MSKDNAAENKNLFVFYDVKQSTGEKGKRYAIGYQEEEWPKGYIRHTYPIPIFLRSLINVKWLSVHRGSVINNSRENKLESSVDRKLIELSNRLVRYFSSIGKQGTQLLGSVDISHR</sequence>
<protein>
    <submittedName>
        <fullName evidence="1">Uncharacterized protein</fullName>
    </submittedName>
</protein>
<keyword evidence="2" id="KW-1185">Reference proteome</keyword>
<proteinExistence type="predicted"/>
<dbReference type="AlphaFoldDB" id="A0A1H2I1A9"/>
<name>A0A1H2I1A9_9PROT</name>
<evidence type="ECO:0000313" key="1">
    <source>
        <dbReference type="EMBL" id="SDU37931.1"/>
    </source>
</evidence>
<organism evidence="1 2">
    <name type="scientific">Nitrosomonas ureae</name>
    <dbReference type="NCBI Taxonomy" id="44577"/>
    <lineage>
        <taxon>Bacteria</taxon>
        <taxon>Pseudomonadati</taxon>
        <taxon>Pseudomonadota</taxon>
        <taxon>Betaproteobacteria</taxon>
        <taxon>Nitrosomonadales</taxon>
        <taxon>Nitrosomonadaceae</taxon>
        <taxon>Nitrosomonas</taxon>
    </lineage>
</organism>
<accession>A0A1H2I1A9</accession>
<reference evidence="2" key="1">
    <citation type="submission" date="2016-10" db="EMBL/GenBank/DDBJ databases">
        <authorList>
            <person name="Varghese N."/>
            <person name="Submissions S."/>
        </authorList>
    </citation>
    <scope>NUCLEOTIDE SEQUENCE [LARGE SCALE GENOMIC DNA]</scope>
    <source>
        <strain evidence="2">Nm10</strain>
    </source>
</reference>
<evidence type="ECO:0000313" key="2">
    <source>
        <dbReference type="Proteomes" id="UP000182882"/>
    </source>
</evidence>
<gene>
    <name evidence="1" type="ORF">SAMN05216406_1871</name>
</gene>
<dbReference type="Proteomes" id="UP000182882">
    <property type="component" value="Unassembled WGS sequence"/>
</dbReference>
<dbReference type="EMBL" id="FNLN01000087">
    <property type="protein sequence ID" value="SDU37931.1"/>
    <property type="molecule type" value="Genomic_DNA"/>
</dbReference>